<name>A0A8E2FDB6_9PEZI</name>
<dbReference type="PANTHER" id="PTHR35395">
    <property type="entry name" value="DUF6536 DOMAIN-CONTAINING PROTEIN"/>
    <property type="match status" value="1"/>
</dbReference>
<proteinExistence type="predicted"/>
<feature type="transmembrane region" description="Helical" evidence="1">
    <location>
        <begin position="332"/>
        <end position="354"/>
    </location>
</feature>
<keyword evidence="1" id="KW-0472">Membrane</keyword>
<dbReference type="PANTHER" id="PTHR35395:SF1">
    <property type="entry name" value="DUF6536 DOMAIN-CONTAINING PROTEIN"/>
    <property type="match status" value="1"/>
</dbReference>
<feature type="transmembrane region" description="Helical" evidence="1">
    <location>
        <begin position="374"/>
        <end position="396"/>
    </location>
</feature>
<dbReference type="AlphaFoldDB" id="A0A8E2FDB6"/>
<organism evidence="2 3">
    <name type="scientific">Glonium stellatum</name>
    <dbReference type="NCBI Taxonomy" id="574774"/>
    <lineage>
        <taxon>Eukaryota</taxon>
        <taxon>Fungi</taxon>
        <taxon>Dikarya</taxon>
        <taxon>Ascomycota</taxon>
        <taxon>Pezizomycotina</taxon>
        <taxon>Dothideomycetes</taxon>
        <taxon>Pleosporomycetidae</taxon>
        <taxon>Gloniales</taxon>
        <taxon>Gloniaceae</taxon>
        <taxon>Glonium</taxon>
    </lineage>
</organism>
<keyword evidence="1" id="KW-1133">Transmembrane helix</keyword>
<keyword evidence="3" id="KW-1185">Reference proteome</keyword>
<accession>A0A8E2FDB6</accession>
<evidence type="ECO:0000256" key="1">
    <source>
        <dbReference type="SAM" id="Phobius"/>
    </source>
</evidence>
<evidence type="ECO:0000313" key="2">
    <source>
        <dbReference type="EMBL" id="OCL15057.1"/>
    </source>
</evidence>
<reference evidence="2 3" key="1">
    <citation type="journal article" date="2016" name="Nat. Commun.">
        <title>Ectomycorrhizal ecology is imprinted in the genome of the dominant symbiotic fungus Cenococcum geophilum.</title>
        <authorList>
            <consortium name="DOE Joint Genome Institute"/>
            <person name="Peter M."/>
            <person name="Kohler A."/>
            <person name="Ohm R.A."/>
            <person name="Kuo A."/>
            <person name="Krutzmann J."/>
            <person name="Morin E."/>
            <person name="Arend M."/>
            <person name="Barry K.W."/>
            <person name="Binder M."/>
            <person name="Choi C."/>
            <person name="Clum A."/>
            <person name="Copeland A."/>
            <person name="Grisel N."/>
            <person name="Haridas S."/>
            <person name="Kipfer T."/>
            <person name="LaButti K."/>
            <person name="Lindquist E."/>
            <person name="Lipzen A."/>
            <person name="Maire R."/>
            <person name="Meier B."/>
            <person name="Mihaltcheva S."/>
            <person name="Molinier V."/>
            <person name="Murat C."/>
            <person name="Poggeler S."/>
            <person name="Quandt C.A."/>
            <person name="Sperisen C."/>
            <person name="Tritt A."/>
            <person name="Tisserant E."/>
            <person name="Crous P.W."/>
            <person name="Henrissat B."/>
            <person name="Nehls U."/>
            <person name="Egli S."/>
            <person name="Spatafora J.W."/>
            <person name="Grigoriev I.V."/>
            <person name="Martin F.M."/>
        </authorList>
    </citation>
    <scope>NUCLEOTIDE SEQUENCE [LARGE SCALE GENOMIC DNA]</scope>
    <source>
        <strain evidence="2 3">CBS 207.34</strain>
    </source>
</reference>
<sequence length="467" mass="51992">MTIKQLNYDFNNSEILRARQWSPTSWMCSTTDVIAGQTCTSGKNPKAPDPWLVTPLNFEVDYCLSQNTAEQCNLQYSFTILLIVIGCDIAKIVAMSATLFMVSEQPLATLGDAIASFLERPDPYTRGCCLMQQGQARQICRKSPWRWQSWNLGTKHLYQHANNTFAEKLGPGAAVWKQGVTRWFSAPSKSRWTVCGFLYTALLAASIAVLGLGIRDLRQVGIDTPFTQGFGSINPNAIFAYPATFSEEATNSTYSIIQTNKSQTLFADVITVNTPQLLFSTLYFVYNGLFTSMITATEWTQFATVRKALRVSEPRNGQRSTYWLQLPWKYSLPLLAISILLHWLVSRSLFIVRINVFGWDSNEQPDRDITACGYSPLAILIVIVILILSLFVVLVAGWQKLTPGIPVCGTNSVAISAACHYSYDGDSEVSCKPLLWGVTKLAENNSPGHCSMSDEDVKKPIEGMIYI</sequence>
<dbReference type="EMBL" id="KV748493">
    <property type="protein sequence ID" value="OCL15057.1"/>
    <property type="molecule type" value="Genomic_DNA"/>
</dbReference>
<dbReference type="Proteomes" id="UP000250140">
    <property type="component" value="Unassembled WGS sequence"/>
</dbReference>
<feature type="transmembrane region" description="Helical" evidence="1">
    <location>
        <begin position="196"/>
        <end position="214"/>
    </location>
</feature>
<keyword evidence="1" id="KW-0812">Transmembrane</keyword>
<evidence type="ECO:0000313" key="3">
    <source>
        <dbReference type="Proteomes" id="UP000250140"/>
    </source>
</evidence>
<protein>
    <submittedName>
        <fullName evidence="2">Uncharacterized protein</fullName>
    </submittedName>
</protein>
<gene>
    <name evidence="2" type="ORF">AOQ84DRAFT_351220</name>
</gene>
<dbReference type="OrthoDB" id="5429634at2759"/>